<evidence type="ECO:0000259" key="2">
    <source>
        <dbReference type="SMART" id="SM00694"/>
    </source>
</evidence>
<feature type="region of interest" description="Disordered" evidence="1">
    <location>
        <begin position="385"/>
        <end position="407"/>
    </location>
</feature>
<keyword evidence="4" id="KW-1185">Reference proteome</keyword>
<feature type="compositionally biased region" description="Polar residues" evidence="1">
    <location>
        <begin position="1"/>
        <end position="13"/>
    </location>
</feature>
<accession>W9XXI3</accession>
<dbReference type="GeneID" id="19169713"/>
<feature type="compositionally biased region" description="Basic and acidic residues" evidence="1">
    <location>
        <begin position="22"/>
        <end position="43"/>
    </location>
</feature>
<dbReference type="GO" id="GO:0005778">
    <property type="term" value="C:peroxisomal membrane"/>
    <property type="evidence" value="ECO:0007669"/>
    <property type="project" value="UniProtKB-ARBA"/>
</dbReference>
<dbReference type="STRING" id="1182542.W9XXI3"/>
<organism evidence="3 4">
    <name type="scientific">Capronia epimyces CBS 606.96</name>
    <dbReference type="NCBI Taxonomy" id="1182542"/>
    <lineage>
        <taxon>Eukaryota</taxon>
        <taxon>Fungi</taxon>
        <taxon>Dikarya</taxon>
        <taxon>Ascomycota</taxon>
        <taxon>Pezizomycotina</taxon>
        <taxon>Eurotiomycetes</taxon>
        <taxon>Chaetothyriomycetidae</taxon>
        <taxon>Chaetothyriales</taxon>
        <taxon>Herpotrichiellaceae</taxon>
        <taxon>Capronia</taxon>
    </lineage>
</organism>
<evidence type="ECO:0000256" key="1">
    <source>
        <dbReference type="SAM" id="MobiDB-lite"/>
    </source>
</evidence>
<evidence type="ECO:0000313" key="3">
    <source>
        <dbReference type="EMBL" id="EXJ84928.1"/>
    </source>
</evidence>
<dbReference type="eggNOG" id="ENOG502S2MG">
    <property type="taxonomic scope" value="Eukaryota"/>
</dbReference>
<dbReference type="AlphaFoldDB" id="W9XXI3"/>
<feature type="region of interest" description="Disordered" evidence="1">
    <location>
        <begin position="287"/>
        <end position="318"/>
    </location>
</feature>
<dbReference type="Proteomes" id="UP000019478">
    <property type="component" value="Unassembled WGS sequence"/>
</dbReference>
<dbReference type="HOGENOM" id="CLU_028361_2_1_1"/>
<feature type="region of interest" description="Disordered" evidence="1">
    <location>
        <begin position="1"/>
        <end position="73"/>
    </location>
</feature>
<feature type="domain" description="Peroxin/Ferlin" evidence="2">
    <location>
        <begin position="218"/>
        <end position="254"/>
    </location>
</feature>
<feature type="compositionally biased region" description="Polar residues" evidence="1">
    <location>
        <begin position="482"/>
        <end position="497"/>
    </location>
</feature>
<dbReference type="SMART" id="SM00694">
    <property type="entry name" value="DysFC"/>
    <property type="match status" value="1"/>
</dbReference>
<dbReference type="GO" id="GO:0007031">
    <property type="term" value="P:peroxisome organization"/>
    <property type="evidence" value="ECO:0007669"/>
    <property type="project" value="UniProtKB-ARBA"/>
</dbReference>
<feature type="region of interest" description="Disordered" evidence="1">
    <location>
        <begin position="472"/>
        <end position="542"/>
    </location>
</feature>
<gene>
    <name evidence="3" type="ORF">A1O3_05603</name>
</gene>
<feature type="compositionally biased region" description="Basic and acidic residues" evidence="1">
    <location>
        <begin position="505"/>
        <end position="515"/>
    </location>
</feature>
<protein>
    <recommendedName>
        <fullName evidence="2">Peroxin/Ferlin domain-containing protein</fullName>
    </recommendedName>
</protein>
<dbReference type="Pfam" id="PF06398">
    <property type="entry name" value="Pex24p"/>
    <property type="match status" value="1"/>
</dbReference>
<feature type="region of interest" description="Disordered" evidence="1">
    <location>
        <begin position="88"/>
        <end position="113"/>
    </location>
</feature>
<dbReference type="InterPro" id="IPR006614">
    <property type="entry name" value="Peroxin/Ferlin"/>
</dbReference>
<dbReference type="EMBL" id="AMGY01000004">
    <property type="protein sequence ID" value="EXJ84928.1"/>
    <property type="molecule type" value="Genomic_DNA"/>
</dbReference>
<dbReference type="InterPro" id="IPR010482">
    <property type="entry name" value="TECPR1-like_DysF"/>
</dbReference>
<reference evidence="3 4" key="1">
    <citation type="submission" date="2013-03" db="EMBL/GenBank/DDBJ databases">
        <title>The Genome Sequence of Capronia epimyces CBS 606.96.</title>
        <authorList>
            <consortium name="The Broad Institute Genomics Platform"/>
            <person name="Cuomo C."/>
            <person name="de Hoog S."/>
            <person name="Gorbushina A."/>
            <person name="Walker B."/>
            <person name="Young S.K."/>
            <person name="Zeng Q."/>
            <person name="Gargeya S."/>
            <person name="Fitzgerald M."/>
            <person name="Haas B."/>
            <person name="Abouelleil A."/>
            <person name="Allen A.W."/>
            <person name="Alvarado L."/>
            <person name="Arachchi H.M."/>
            <person name="Berlin A.M."/>
            <person name="Chapman S.B."/>
            <person name="Gainer-Dewar J."/>
            <person name="Goldberg J."/>
            <person name="Griggs A."/>
            <person name="Gujja S."/>
            <person name="Hansen M."/>
            <person name="Howarth C."/>
            <person name="Imamovic A."/>
            <person name="Ireland A."/>
            <person name="Larimer J."/>
            <person name="McCowan C."/>
            <person name="Murphy C."/>
            <person name="Pearson M."/>
            <person name="Poon T.W."/>
            <person name="Priest M."/>
            <person name="Roberts A."/>
            <person name="Saif S."/>
            <person name="Shea T."/>
            <person name="Sisk P."/>
            <person name="Sykes S."/>
            <person name="Wortman J."/>
            <person name="Nusbaum C."/>
            <person name="Birren B."/>
        </authorList>
    </citation>
    <scope>NUCLEOTIDE SEQUENCE [LARGE SCALE GENOMIC DNA]</scope>
    <source>
        <strain evidence="3 4">CBS 606.96</strain>
    </source>
</reference>
<comment type="caution">
    <text evidence="3">The sequence shown here is derived from an EMBL/GenBank/DDBJ whole genome shotgun (WGS) entry which is preliminary data.</text>
</comment>
<dbReference type="RefSeq" id="XP_007733913.1">
    <property type="nucleotide sequence ID" value="XM_007735723.1"/>
</dbReference>
<evidence type="ECO:0000313" key="4">
    <source>
        <dbReference type="Proteomes" id="UP000019478"/>
    </source>
</evidence>
<name>W9XXI3_9EURO</name>
<dbReference type="OrthoDB" id="72441at2759"/>
<feature type="compositionally biased region" description="Polar residues" evidence="1">
    <location>
        <begin position="44"/>
        <end position="61"/>
    </location>
</feature>
<proteinExistence type="predicted"/>
<sequence length="542" mass="61355">MSENVSRLSTRISTLDGAAPDPYDHEISLVDTTDTTHHDEPRSESPTPSSQKLAKKTTNSSIKDRLARKKHSNYAKWQEGRYFPKADSTVTVQERDSTSAHPTEPGTGAVTETVDFAPGHSVDRGRLNAQKRGKESKHLKEQIHEYDVLYENQRGSFLCGIPLYSHSSLLPIDPAPWVNKDLHDSPVNITNAQVPDPSWEWAWKTWYVDMSYDVDEQGWQYSFAFGKNWSWHGTHPWFHSFVRRRRWLRKRVKRNSEARWGKTGGMGAAHHLTQDYFTIHSKRDRSPVSAVDGAGKTARPSSFISFPDTIGPEEPPEDVKDVGTLLKALRFATVDREKIDLVKKFVNQAGDELVYLNDHIPDIMSFFVFQNSRKQLLSFLKQTTDEARQHRQKHEEENKPEGDAESRRIDNLLTAVEAANAEIRGLEFWSDRKHVLQTSDNDSMATGPIAAIFDETAPRQEVEDDPVEEIKGIPAKADLRGETTSAAPNAEQQSSIENSDESEQKEDKGKGRADEYDNEDDRVETGSIPRLGPDDLLVPDQD</sequence>